<dbReference type="GeneID" id="93861455"/>
<gene>
    <name evidence="1" type="ORF">RA11412_0972</name>
</gene>
<dbReference type="Gene3D" id="3.40.30.10">
    <property type="entry name" value="Glutaredoxin"/>
    <property type="match status" value="1"/>
</dbReference>
<reference evidence="1 2" key="1">
    <citation type="submission" date="2016-10" db="EMBL/GenBank/DDBJ databases">
        <title>Genome sequence of Rothia aeria strain JCM11412.</title>
        <authorList>
            <person name="Nambu T."/>
        </authorList>
    </citation>
    <scope>NUCLEOTIDE SEQUENCE [LARGE SCALE GENOMIC DNA]</scope>
    <source>
        <strain evidence="1 2">JCM 11412</strain>
    </source>
</reference>
<dbReference type="InterPro" id="IPR052565">
    <property type="entry name" value="Glutaredoxin-like_YDR286C"/>
</dbReference>
<accession>A0A2Z5QY36</accession>
<dbReference type="InterPro" id="IPR036249">
    <property type="entry name" value="Thioredoxin-like_sf"/>
</dbReference>
<dbReference type="Pfam" id="PF05768">
    <property type="entry name" value="Glrx-like"/>
    <property type="match status" value="1"/>
</dbReference>
<evidence type="ECO:0000313" key="2">
    <source>
        <dbReference type="Proteomes" id="UP000250241"/>
    </source>
</evidence>
<dbReference type="InterPro" id="IPR008554">
    <property type="entry name" value="Glutaredoxin-like"/>
</dbReference>
<dbReference type="SUPFAM" id="SSF52833">
    <property type="entry name" value="Thioredoxin-like"/>
    <property type="match status" value="1"/>
</dbReference>
<dbReference type="PANTHER" id="PTHR33558">
    <property type="entry name" value="GLUTAREDOXIN-LIKE PROTEIN C5ORF63 HOMOLOG"/>
    <property type="match status" value="1"/>
</dbReference>
<dbReference type="RefSeq" id="WP_128087491.1">
    <property type="nucleotide sequence ID" value="NZ_CBDEQU010000086.1"/>
</dbReference>
<protein>
    <submittedName>
        <fullName evidence="1">Redoxin</fullName>
    </submittedName>
</protein>
<dbReference type="KEGG" id="raj:RA11412_0972"/>
<sequence length="88" mass="10012">MPPATPEPPVIELLTRPGCHLCDAARHTVAQVCAEFGVPYTELNIELYPQLLQRHATEIPVLRIDGQAKDFWRINPKRMRKLIAARMP</sequence>
<dbReference type="PANTHER" id="PTHR33558:SF1">
    <property type="entry name" value="GLUTAREDOXIN-LIKE PROTEIN C5ORF63 HOMOLOG"/>
    <property type="match status" value="1"/>
</dbReference>
<evidence type="ECO:0000313" key="1">
    <source>
        <dbReference type="EMBL" id="BAV87271.1"/>
    </source>
</evidence>
<dbReference type="Proteomes" id="UP000250241">
    <property type="component" value="Chromosome"/>
</dbReference>
<dbReference type="EMBL" id="AP017895">
    <property type="protein sequence ID" value="BAV87271.1"/>
    <property type="molecule type" value="Genomic_DNA"/>
</dbReference>
<name>A0A2Z5QY36_9MICC</name>
<dbReference type="AlphaFoldDB" id="A0A2Z5QY36"/>
<keyword evidence="2" id="KW-1185">Reference proteome</keyword>
<organism evidence="1 2">
    <name type="scientific">Rothia aeria</name>
    <dbReference type="NCBI Taxonomy" id="172042"/>
    <lineage>
        <taxon>Bacteria</taxon>
        <taxon>Bacillati</taxon>
        <taxon>Actinomycetota</taxon>
        <taxon>Actinomycetes</taxon>
        <taxon>Micrococcales</taxon>
        <taxon>Micrococcaceae</taxon>
        <taxon>Rothia</taxon>
    </lineage>
</organism>
<proteinExistence type="predicted"/>